<protein>
    <submittedName>
        <fullName evidence="3">Uncharacterized protein</fullName>
    </submittedName>
</protein>
<organism evidence="3 4">
    <name type="scientific">Phaseolus vulgaris</name>
    <name type="common">Kidney bean</name>
    <name type="synonym">French bean</name>
    <dbReference type="NCBI Taxonomy" id="3885"/>
    <lineage>
        <taxon>Eukaryota</taxon>
        <taxon>Viridiplantae</taxon>
        <taxon>Streptophyta</taxon>
        <taxon>Embryophyta</taxon>
        <taxon>Tracheophyta</taxon>
        <taxon>Spermatophyta</taxon>
        <taxon>Magnoliopsida</taxon>
        <taxon>eudicotyledons</taxon>
        <taxon>Gunneridae</taxon>
        <taxon>Pentapetalae</taxon>
        <taxon>rosids</taxon>
        <taxon>fabids</taxon>
        <taxon>Fabales</taxon>
        <taxon>Fabaceae</taxon>
        <taxon>Papilionoideae</taxon>
        <taxon>50 kb inversion clade</taxon>
        <taxon>NPAAA clade</taxon>
        <taxon>indigoferoid/millettioid clade</taxon>
        <taxon>Phaseoleae</taxon>
        <taxon>Phaseolus</taxon>
    </lineage>
</organism>
<dbReference type="Gramene" id="ESW04717">
    <property type="protein sequence ID" value="ESW04717"/>
    <property type="gene ID" value="PHAVU_011G119400g"/>
</dbReference>
<feature type="region of interest" description="Disordered" evidence="1">
    <location>
        <begin position="226"/>
        <end position="260"/>
    </location>
</feature>
<keyword evidence="2" id="KW-0472">Membrane</keyword>
<dbReference type="OMA" id="CWLEAAC"/>
<evidence type="ECO:0000313" key="4">
    <source>
        <dbReference type="Proteomes" id="UP000000226"/>
    </source>
</evidence>
<gene>
    <name evidence="3" type="ORF">PHAVU_011G119400g</name>
</gene>
<feature type="compositionally biased region" description="Low complexity" evidence="1">
    <location>
        <begin position="226"/>
        <end position="237"/>
    </location>
</feature>
<keyword evidence="4" id="KW-1185">Reference proteome</keyword>
<feature type="transmembrane region" description="Helical" evidence="2">
    <location>
        <begin position="87"/>
        <end position="107"/>
    </location>
</feature>
<dbReference type="Proteomes" id="UP000000226">
    <property type="component" value="Chromosome 11"/>
</dbReference>
<evidence type="ECO:0000256" key="2">
    <source>
        <dbReference type="SAM" id="Phobius"/>
    </source>
</evidence>
<keyword evidence="2" id="KW-1133">Transmembrane helix</keyword>
<evidence type="ECO:0000256" key="1">
    <source>
        <dbReference type="SAM" id="MobiDB-lite"/>
    </source>
</evidence>
<dbReference type="AlphaFoldDB" id="V7AGI7"/>
<sequence>MISPYGNGFHPCRVASQAITFIIKQQYCQPWLTWGSMTDEDREIFFKRFKSVGNLNMRKGLKKTSTQKLHIGYLKCSWKLEKMGKSLFGCLMMSGLLCYLSGIHLTFVPSEEFQSRLSQVRSKVASRSSPIDSAEEDRIRLESWLLAAVGKKKGRIYEVGDLAHNFKRGNTLTYNQPSSSSEDSPSVLLLKEEVRNYKEHNDKLTEHVKSLVSVILPFLPPEARSSVAQQSQQVLSPQEPPRQKEPPTQQQDDDNHYADY</sequence>
<proteinExistence type="predicted"/>
<keyword evidence="2" id="KW-0812">Transmembrane</keyword>
<reference evidence="4" key="1">
    <citation type="journal article" date="2014" name="Nat. Genet.">
        <title>A reference genome for common bean and genome-wide analysis of dual domestications.</title>
        <authorList>
            <person name="Schmutz J."/>
            <person name="McClean P.E."/>
            <person name="Mamidi S."/>
            <person name="Wu G.A."/>
            <person name="Cannon S.B."/>
            <person name="Grimwood J."/>
            <person name="Jenkins J."/>
            <person name="Shu S."/>
            <person name="Song Q."/>
            <person name="Chavarro C."/>
            <person name="Torres-Torres M."/>
            <person name="Geffroy V."/>
            <person name="Moghaddam S.M."/>
            <person name="Gao D."/>
            <person name="Abernathy B."/>
            <person name="Barry K."/>
            <person name="Blair M."/>
            <person name="Brick M.A."/>
            <person name="Chovatia M."/>
            <person name="Gepts P."/>
            <person name="Goodstein D.M."/>
            <person name="Gonzales M."/>
            <person name="Hellsten U."/>
            <person name="Hyten D.L."/>
            <person name="Jia G."/>
            <person name="Kelly J.D."/>
            <person name="Kudrna D."/>
            <person name="Lee R."/>
            <person name="Richard M.M."/>
            <person name="Miklas P.N."/>
            <person name="Osorno J.M."/>
            <person name="Rodrigues J."/>
            <person name="Thareau V."/>
            <person name="Urrea C.A."/>
            <person name="Wang M."/>
            <person name="Yu Y."/>
            <person name="Zhang M."/>
            <person name="Wing R.A."/>
            <person name="Cregan P.B."/>
            <person name="Rokhsar D.S."/>
            <person name="Jackson S.A."/>
        </authorList>
    </citation>
    <scope>NUCLEOTIDE SEQUENCE [LARGE SCALE GENOMIC DNA]</scope>
    <source>
        <strain evidence="4">cv. G19833</strain>
    </source>
</reference>
<accession>V7AGI7</accession>
<dbReference type="EMBL" id="CM002298">
    <property type="protein sequence ID" value="ESW04717.1"/>
    <property type="molecule type" value="Genomic_DNA"/>
</dbReference>
<dbReference type="SMR" id="V7AGI7"/>
<dbReference type="OrthoDB" id="10640397at2759"/>
<name>V7AGI7_PHAVU</name>
<evidence type="ECO:0000313" key="3">
    <source>
        <dbReference type="EMBL" id="ESW04717.1"/>
    </source>
</evidence>